<feature type="domain" description="HPt" evidence="10">
    <location>
        <begin position="1"/>
        <end position="100"/>
    </location>
</feature>
<dbReference type="Gene3D" id="3.30.565.10">
    <property type="entry name" value="Histidine kinase-like ATPase, C-terminal domain"/>
    <property type="match status" value="1"/>
</dbReference>
<keyword evidence="5" id="KW-0418">Kinase</keyword>
<comment type="catalytic activity">
    <reaction evidence="1">
        <text>ATP + protein L-histidine = ADP + protein N-phospho-L-histidine.</text>
        <dbReference type="EC" id="2.7.13.3"/>
    </reaction>
</comment>
<evidence type="ECO:0000256" key="6">
    <source>
        <dbReference type="ARBA" id="ARBA00023012"/>
    </source>
</evidence>
<name>A0ABR7RNP4_9PROT</name>
<evidence type="ECO:0000256" key="7">
    <source>
        <dbReference type="PROSITE-ProRule" id="PRU00110"/>
    </source>
</evidence>
<feature type="compositionally biased region" description="Low complexity" evidence="8">
    <location>
        <begin position="136"/>
        <end position="149"/>
    </location>
</feature>
<dbReference type="SUPFAM" id="SSF47226">
    <property type="entry name" value="Histidine-containing phosphotransfer domain, HPT domain"/>
    <property type="match status" value="1"/>
</dbReference>
<evidence type="ECO:0000256" key="3">
    <source>
        <dbReference type="ARBA" id="ARBA00022553"/>
    </source>
</evidence>
<dbReference type="EMBL" id="JACTVA010000025">
    <property type="protein sequence ID" value="MBC9208038.1"/>
    <property type="molecule type" value="Genomic_DNA"/>
</dbReference>
<dbReference type="Proteomes" id="UP000626026">
    <property type="component" value="Unassembled WGS sequence"/>
</dbReference>
<dbReference type="Gene3D" id="1.20.120.160">
    <property type="entry name" value="HPT domain"/>
    <property type="match status" value="1"/>
</dbReference>
<evidence type="ECO:0000256" key="2">
    <source>
        <dbReference type="ARBA" id="ARBA00012438"/>
    </source>
</evidence>
<dbReference type="InterPro" id="IPR036061">
    <property type="entry name" value="CheW-like_dom_sf"/>
</dbReference>
<keyword evidence="12" id="KW-1185">Reference proteome</keyword>
<feature type="modified residue" description="Phosphohistidine" evidence="7">
    <location>
        <position position="43"/>
    </location>
</feature>
<sequence length="877" mass="90810">MLNDDALWDEFGAESEEHCDTAERLLATTPDAGGVAALFRAFHSLKGMSAALGAAGMAQVAHHCEDLLGQARQGRRAMTPPVMAALLAAVDALRAQRSSVLATRRDAKPPPGLLHRLETLEAVPTAGATTGVTPARAAPPAAQMPGAHQPADDQAVDHRAADEQAALAPLAAMLRDSAVELAAAAHEGASPLSGALAEEARRAGQTRLAARLAELDAQPPLPLLGALRRQLGSLALLASVDAGADALAAATAALDDGGWLPRLAALAPLLAGNPAALVPEARALGEIAAALGLDALEDWLLLTEDLAGRAATDDDAAALLAALGPDLAAQLGRRTDAAALRAMPPPGVAPASALSPATASVPEELAHLLSAEGHRRVEEGLAAGRSLYRARLGVPSDAVEEAAVQSWLEAQNAEPLTSRTLLDTVPPTLDMLFLAPAEPEALAAARAAFDPAGRLVLAMTPLRAATQPSGEANAAPVASLRVRQEAVDGIIGLEAELHAAVLSLDGLLAQEEADSLPATLAALARRAGGSAGRELAALAARLGHARAPRERARSHLALALRRLDDAVMELRVVPIGTLFNRLPRIVRSVAQSAAKDVALEMEGQDVRIDRALIELLADPLLHLARNAVDHGVEEPDARRAAGKPPRATLRVRAERRTGMVRVEVSDDGRGIDRQAVLRAALTRGLVSEAEAAAMDDHDARRLLFRPGFSTRERVSETSGRGVGLDVVQEAVRRAGGTLDLSSTPGRGTTFVLNLPLSAAMAAVLLVEVEGHTYAFPTARVEAVLPADTPAMPLARLLGLRPTRPPGAVVLLRQTMGGQVALAVDQVRQRTDLLLRPLPPALATLPALGGAGILGNGEAVVILEPDGIAMPSTHEELA</sequence>
<reference evidence="11 12" key="1">
    <citation type="journal article" date="2013" name="Int. J. Syst. Evol. Microbiol.">
        <title>Roseomonas aerophila sp. nov., isolated from air.</title>
        <authorList>
            <person name="Kim S.J."/>
            <person name="Weon H.Y."/>
            <person name="Ahn J.H."/>
            <person name="Hong S.B."/>
            <person name="Seok S.J."/>
            <person name="Whang K.S."/>
            <person name="Kwon S.W."/>
        </authorList>
    </citation>
    <scope>NUCLEOTIDE SEQUENCE [LARGE SCALE GENOMIC DNA]</scope>
    <source>
        <strain evidence="11 12">NBRC 108923</strain>
    </source>
</reference>
<accession>A0ABR7RNP4</accession>
<evidence type="ECO:0000256" key="4">
    <source>
        <dbReference type="ARBA" id="ARBA00022679"/>
    </source>
</evidence>
<keyword evidence="3 7" id="KW-0597">Phosphoprotein</keyword>
<keyword evidence="4" id="KW-0808">Transferase</keyword>
<evidence type="ECO:0000313" key="11">
    <source>
        <dbReference type="EMBL" id="MBC9208038.1"/>
    </source>
</evidence>
<evidence type="ECO:0000259" key="10">
    <source>
        <dbReference type="PROSITE" id="PS50894"/>
    </source>
</evidence>
<comment type="caution">
    <text evidence="11">The sequence shown here is derived from an EMBL/GenBank/DDBJ whole genome shotgun (WGS) entry which is preliminary data.</text>
</comment>
<dbReference type="InterPro" id="IPR036641">
    <property type="entry name" value="HPT_dom_sf"/>
</dbReference>
<dbReference type="RefSeq" id="WP_187785202.1">
    <property type="nucleotide sequence ID" value="NZ_JACTVA010000025.1"/>
</dbReference>
<dbReference type="InterPro" id="IPR005467">
    <property type="entry name" value="His_kinase_dom"/>
</dbReference>
<dbReference type="InterPro" id="IPR002545">
    <property type="entry name" value="CheW-lke_dom"/>
</dbReference>
<dbReference type="Pfam" id="PF02518">
    <property type="entry name" value="HATPase_c"/>
    <property type="match status" value="1"/>
</dbReference>
<organism evidence="11 12">
    <name type="scientific">Teichococcus aerophilus</name>
    <dbReference type="NCBI Taxonomy" id="1224513"/>
    <lineage>
        <taxon>Bacteria</taxon>
        <taxon>Pseudomonadati</taxon>
        <taxon>Pseudomonadota</taxon>
        <taxon>Alphaproteobacteria</taxon>
        <taxon>Acetobacterales</taxon>
        <taxon>Roseomonadaceae</taxon>
        <taxon>Roseomonas</taxon>
    </lineage>
</organism>
<dbReference type="Gene3D" id="2.30.30.40">
    <property type="entry name" value="SH3 Domains"/>
    <property type="match status" value="1"/>
</dbReference>
<gene>
    <name evidence="11" type="ORF">IBL26_14425</name>
</gene>
<dbReference type="InterPro" id="IPR036890">
    <property type="entry name" value="HATPase_C_sf"/>
</dbReference>
<dbReference type="PANTHER" id="PTHR43395">
    <property type="entry name" value="SENSOR HISTIDINE KINASE CHEA"/>
    <property type="match status" value="1"/>
</dbReference>
<evidence type="ECO:0000259" key="9">
    <source>
        <dbReference type="PROSITE" id="PS50109"/>
    </source>
</evidence>
<dbReference type="SUPFAM" id="SSF55874">
    <property type="entry name" value="ATPase domain of HSP90 chaperone/DNA topoisomerase II/histidine kinase"/>
    <property type="match status" value="1"/>
</dbReference>
<dbReference type="InterPro" id="IPR003594">
    <property type="entry name" value="HATPase_dom"/>
</dbReference>
<protein>
    <recommendedName>
        <fullName evidence="2">histidine kinase</fullName>
        <ecNumber evidence="2">2.7.13.3</ecNumber>
    </recommendedName>
</protein>
<dbReference type="PRINTS" id="PR00344">
    <property type="entry name" value="BCTRLSENSOR"/>
</dbReference>
<proteinExistence type="predicted"/>
<dbReference type="SMART" id="SM00387">
    <property type="entry name" value="HATPase_c"/>
    <property type="match status" value="1"/>
</dbReference>
<dbReference type="Pfam" id="PF01627">
    <property type="entry name" value="Hpt"/>
    <property type="match status" value="1"/>
</dbReference>
<feature type="domain" description="Histidine kinase" evidence="9">
    <location>
        <begin position="554"/>
        <end position="758"/>
    </location>
</feature>
<evidence type="ECO:0000313" key="12">
    <source>
        <dbReference type="Proteomes" id="UP000626026"/>
    </source>
</evidence>
<dbReference type="InterPro" id="IPR008207">
    <property type="entry name" value="Sig_transdc_His_kin_Hpt_dom"/>
</dbReference>
<dbReference type="SMART" id="SM00073">
    <property type="entry name" value="HPT"/>
    <property type="match status" value="1"/>
</dbReference>
<dbReference type="InterPro" id="IPR004358">
    <property type="entry name" value="Sig_transdc_His_kin-like_C"/>
</dbReference>
<dbReference type="PROSITE" id="PS50894">
    <property type="entry name" value="HPT"/>
    <property type="match status" value="1"/>
</dbReference>
<dbReference type="InterPro" id="IPR051315">
    <property type="entry name" value="Bact_Chemotaxis_CheA"/>
</dbReference>
<dbReference type="SMART" id="SM00260">
    <property type="entry name" value="CheW"/>
    <property type="match status" value="1"/>
</dbReference>
<dbReference type="SUPFAM" id="SSF50341">
    <property type="entry name" value="CheW-like"/>
    <property type="match status" value="1"/>
</dbReference>
<feature type="region of interest" description="Disordered" evidence="8">
    <location>
        <begin position="136"/>
        <end position="161"/>
    </location>
</feature>
<keyword evidence="6" id="KW-0902">Two-component regulatory system</keyword>
<dbReference type="PANTHER" id="PTHR43395:SF1">
    <property type="entry name" value="CHEMOTAXIS PROTEIN CHEA"/>
    <property type="match status" value="1"/>
</dbReference>
<dbReference type="CDD" id="cd00088">
    <property type="entry name" value="HPT"/>
    <property type="match status" value="1"/>
</dbReference>
<dbReference type="Pfam" id="PF01584">
    <property type="entry name" value="CheW"/>
    <property type="match status" value="1"/>
</dbReference>
<dbReference type="EC" id="2.7.13.3" evidence="2"/>
<evidence type="ECO:0000256" key="1">
    <source>
        <dbReference type="ARBA" id="ARBA00000085"/>
    </source>
</evidence>
<evidence type="ECO:0000256" key="8">
    <source>
        <dbReference type="SAM" id="MobiDB-lite"/>
    </source>
</evidence>
<dbReference type="PROSITE" id="PS50109">
    <property type="entry name" value="HIS_KIN"/>
    <property type="match status" value="1"/>
</dbReference>
<evidence type="ECO:0000256" key="5">
    <source>
        <dbReference type="ARBA" id="ARBA00022777"/>
    </source>
</evidence>